<accession>A0A6N3G428</accession>
<name>A0A6N3G428_FLAPL</name>
<dbReference type="InterPro" id="IPR051465">
    <property type="entry name" value="Cell_Envelope_Struct_Comp"/>
</dbReference>
<dbReference type="EMBL" id="CACRUB010000047">
    <property type="protein sequence ID" value="VYU59382.1"/>
    <property type="molecule type" value="Genomic_DNA"/>
</dbReference>
<feature type="domain" description="SLH" evidence="2">
    <location>
        <begin position="84"/>
        <end position="144"/>
    </location>
</feature>
<dbReference type="InterPro" id="IPR001119">
    <property type="entry name" value="SLH_dom"/>
</dbReference>
<evidence type="ECO:0000256" key="1">
    <source>
        <dbReference type="ARBA" id="ARBA00022737"/>
    </source>
</evidence>
<dbReference type="RefSeq" id="WP_156622088.1">
    <property type="nucleotide sequence ID" value="NZ_CACRUB010000047.1"/>
</dbReference>
<protein>
    <submittedName>
        <fullName evidence="3">Cellulosome-anchoring protein</fullName>
    </submittedName>
</protein>
<gene>
    <name evidence="3" type="primary">ancA_5</name>
    <name evidence="3" type="ORF">FPLFYP42_02937</name>
</gene>
<evidence type="ECO:0000313" key="3">
    <source>
        <dbReference type="EMBL" id="VYU59382.1"/>
    </source>
</evidence>
<proteinExistence type="predicted"/>
<dbReference type="Pfam" id="PF00395">
    <property type="entry name" value="SLH"/>
    <property type="match status" value="3"/>
</dbReference>
<feature type="domain" description="SLH" evidence="2">
    <location>
        <begin position="146"/>
        <end position="209"/>
    </location>
</feature>
<sequence length="1639" mass="176301">MMNLWKGTVRRVGATLLACVLLLGLLPQLPRQAGAAYTDSYLQQMVDWGFMRGDISGNLRPDNPISRAEFVTVINRALGYEKLGGDPFQDVPDSAWYAEDVDIAYTEGYISGTSKTTFSPDSSITREEAAIILTRNLMLQPDTGENTSFTDSRELSEWSRGYIATAARYGLVNGYPDGSFRPKNQITRGEAAILVVKAVGTPVQTAGVHSLGSTWGNVTITSSGVTLRDTVVGGNLYITGGVDLGEITLENVTVLGEIVISGGGVSEGGDDSIVLRNVNAPKLIVDNIPNQQISIRVEGDGVIEHTSVRTDAYLDDRTPAGYGLSRIALEGEDGLSLNLAGNVKEVTNLTPKSSIGVASGHVDTINVDEKATDSTLNIASGAEVDNVNLDVATSVTGDGDIGHLTVNAPGSTVTMLPDQITIRPGVEATIDGEKMDSEAAAESSADPRLLAGYPEVTDLAPTSATARFSANKKGTVYWAVTSVTDGSVGVDDLLNPSSYSPKIVKSGTLSLTGSSQPGSVKISGLTSDGSYYLSAVFVDAREERSPLKVISFTTPDNTVPNFASGYPYMSKITSTSGQVTTMATKSCRLYWAVLPKGASAPTANDFKANAVSGNLGFGTLDVTKNVSNTFDVNNVPLEELESYDLYLWLTDVDGGQSSAVKKVSFTTVDGTPPRFNTNPTVNKVNATSVGLYANLNEAGTLYWVVVKEGEEYPKPLAGQSGKVDLSSDNAKLQVSAGMNALKNGKVTMTEGKDVSFTVSGLEKETAYDLYYVAQDKAGNYSETVGKITIHTLDPNAPTVTQEFTKYNGTDSTTPLPNTDVRLVFSEGIQDAGTNQNLYELYQKVAAGTEPKSKLAGLLRDSIKLYQDTGNGPATQVVDYKDDKDNWTINYENVVIKQEDGKTVVVFPGSGGSADAALNLQSGATYYFEIEAGKIADTSESKNVMGKVTLDKFTTVFAQVNISTVNQAEITVGSGPDNKKTVNAVWKLDPVTTDKVGDFIDWDMLIWCDTTVTFDVYRKLPSESVWTKLNTGDPLKITQTDTSDGFLGVSLTKDVINANPSRPEFEQLNKLEEGKSYEYAIAFRSIRGETTQEAWNGRVDVKISIVAGSSNDLGLLANNVTSSGWKEYVTNGSVTDIGLPTDFTLKIPFTDQSIPVFASGYPLIEAESTTADIRLALNRNGTIYYVVAPMGEGGIPTSGPKKGDPDQTINYGELSNWETLPDGDGILKPGEEPPKIFTPTVESITSPQSWASNNRNVKYGNVSFSTTEAQVELNDLIPNREYIAYFVLQNTAQKYSEVLCYRFKTSKVNTPYITLTPGDGSVGIKTSEKAFTSYVILTSLDAGKIDPLNQVFAATGTSGAPLYIKPEKFDEFKTRYDLKMTILEAMSRPIASGLGYEGPSVFDEYATDAIKEKVGQWVRKPNNEFSVDSEVNFITQKNEEVMKEFRDKLKEGVSYTCIAVAYNYDDGKIDGFTALDGITVRDKQPPTLTVTNSNQRKNSNGKWSGTVKLTFSETLYWQSNSQEDKKTLLAVVGKDGDRTKGTINIMDCITAPGGTAVSNPSSSPTRTFEFNYYDITPGATIDIFSNDGLIADQVPNPRTSVTLKFVGDLGLIVGNPDATPGFVIFTGKIEGDVDENNPAP</sequence>
<evidence type="ECO:0000259" key="2">
    <source>
        <dbReference type="PROSITE" id="PS51272"/>
    </source>
</evidence>
<dbReference type="PANTHER" id="PTHR43308">
    <property type="entry name" value="OUTER MEMBRANE PROTEIN ALPHA-RELATED"/>
    <property type="match status" value="1"/>
</dbReference>
<feature type="domain" description="SLH" evidence="2">
    <location>
        <begin position="25"/>
        <end position="82"/>
    </location>
</feature>
<dbReference type="PROSITE" id="PS51272">
    <property type="entry name" value="SLH"/>
    <property type="match status" value="3"/>
</dbReference>
<keyword evidence="1" id="KW-0677">Repeat</keyword>
<organism evidence="3">
    <name type="scientific">Flavonifractor plautii</name>
    <name type="common">Fusobacterium plautii</name>
    <dbReference type="NCBI Taxonomy" id="292800"/>
    <lineage>
        <taxon>Bacteria</taxon>
        <taxon>Bacillati</taxon>
        <taxon>Bacillota</taxon>
        <taxon>Clostridia</taxon>
        <taxon>Eubacteriales</taxon>
        <taxon>Oscillospiraceae</taxon>
        <taxon>Flavonifractor</taxon>
    </lineage>
</organism>
<reference evidence="3" key="1">
    <citation type="submission" date="2019-11" db="EMBL/GenBank/DDBJ databases">
        <authorList>
            <person name="Feng L."/>
        </authorList>
    </citation>
    <scope>NUCLEOTIDE SEQUENCE</scope>
    <source>
        <strain evidence="3">FplautiiLFYP42</strain>
    </source>
</reference>